<proteinExistence type="predicted"/>
<protein>
    <submittedName>
        <fullName evidence="1">Uncharacterized protein</fullName>
    </submittedName>
</protein>
<comment type="caution">
    <text evidence="1">The sequence shown here is derived from an EMBL/GenBank/DDBJ whole genome shotgun (WGS) entry which is preliminary data.</text>
</comment>
<organism evidence="1 2">
    <name type="scientific">Hungatella hathewayi DSM 13479</name>
    <dbReference type="NCBI Taxonomy" id="566550"/>
    <lineage>
        <taxon>Bacteria</taxon>
        <taxon>Bacillati</taxon>
        <taxon>Bacillota</taxon>
        <taxon>Clostridia</taxon>
        <taxon>Lachnospirales</taxon>
        <taxon>Lachnospiraceae</taxon>
        <taxon>Hungatella</taxon>
    </lineage>
</organism>
<dbReference type="HOGENOM" id="CLU_2861669_0_0_9"/>
<evidence type="ECO:0000313" key="2">
    <source>
        <dbReference type="Proteomes" id="UP000004968"/>
    </source>
</evidence>
<dbReference type="Proteomes" id="UP000004968">
    <property type="component" value="Unassembled WGS sequence"/>
</dbReference>
<dbReference type="EMBL" id="ACIO01000132">
    <property type="protein sequence ID" value="EFD00009.1"/>
    <property type="molecule type" value="Genomic_DNA"/>
</dbReference>
<evidence type="ECO:0000313" key="1">
    <source>
        <dbReference type="EMBL" id="EFD00009.1"/>
    </source>
</evidence>
<accession>D3ADU5</accession>
<gene>
    <name evidence="1" type="ORF">CLOSTHATH_01774</name>
</gene>
<reference evidence="1 2" key="1">
    <citation type="submission" date="2010-01" db="EMBL/GenBank/DDBJ databases">
        <authorList>
            <person name="Weinstock G."/>
            <person name="Sodergren E."/>
            <person name="Clifton S."/>
            <person name="Fulton L."/>
            <person name="Fulton B."/>
            <person name="Courtney L."/>
            <person name="Fronick C."/>
            <person name="Harrison M."/>
            <person name="Strong C."/>
            <person name="Farmer C."/>
            <person name="Delahaunty K."/>
            <person name="Markovic C."/>
            <person name="Hall O."/>
            <person name="Minx P."/>
            <person name="Tomlinson C."/>
            <person name="Mitreva M."/>
            <person name="Nelson J."/>
            <person name="Hou S."/>
            <person name="Wollam A."/>
            <person name="Pepin K.H."/>
            <person name="Johnson M."/>
            <person name="Bhonagiri V."/>
            <person name="Nash W.E."/>
            <person name="Warren W."/>
            <person name="Chinwalla A."/>
            <person name="Mardis E.R."/>
            <person name="Wilson R.K."/>
        </authorList>
    </citation>
    <scope>NUCLEOTIDE SEQUENCE [LARGE SCALE GENOMIC DNA]</scope>
    <source>
        <strain evidence="1 2">DSM 13479</strain>
    </source>
</reference>
<sequence>MMRFKIILESKMEKCYSIDRRGATAHKVVDLLIKVEIPPCYGQVLGWFFYVKLMTYQINECQQC</sequence>
<name>D3ADU5_9FIRM</name>
<dbReference type="AlphaFoldDB" id="D3ADU5"/>